<name>A0A5C4JAM3_9ACTN</name>
<sequence length="67" mass="7475">MSSQEAARWTVCSLPRSHPVDASEFASDDEILRAAFALFAEVLDLCPGTYYGSKRRHPHLAPGVMRR</sequence>
<comment type="caution">
    <text evidence="1">The sequence shown here is derived from an EMBL/GenBank/DDBJ whole genome shotgun (WGS) entry which is preliminary data.</text>
</comment>
<reference evidence="1 2" key="1">
    <citation type="submission" date="2019-05" db="EMBL/GenBank/DDBJ databases">
        <title>Draft genome sequence of Actinomadura sp. 14C53.</title>
        <authorList>
            <person name="Saricaoglu S."/>
            <person name="Isik K."/>
        </authorList>
    </citation>
    <scope>NUCLEOTIDE SEQUENCE [LARGE SCALE GENOMIC DNA]</scope>
    <source>
        <strain evidence="1 2">14C53</strain>
    </source>
</reference>
<dbReference type="EMBL" id="VCKW01000119">
    <property type="protein sequence ID" value="TMQ95321.1"/>
    <property type="molecule type" value="Genomic_DNA"/>
</dbReference>
<dbReference type="AlphaFoldDB" id="A0A5C4JAM3"/>
<accession>A0A5C4JAM3</accession>
<gene>
    <name evidence="1" type="ORF">ETD83_22600</name>
</gene>
<keyword evidence="2" id="KW-1185">Reference proteome</keyword>
<proteinExistence type="predicted"/>
<protein>
    <submittedName>
        <fullName evidence="1">Uncharacterized protein</fullName>
    </submittedName>
</protein>
<evidence type="ECO:0000313" key="2">
    <source>
        <dbReference type="Proteomes" id="UP000309174"/>
    </source>
</evidence>
<evidence type="ECO:0000313" key="1">
    <source>
        <dbReference type="EMBL" id="TMQ95321.1"/>
    </source>
</evidence>
<dbReference type="Proteomes" id="UP000309174">
    <property type="component" value="Unassembled WGS sequence"/>
</dbReference>
<dbReference type="RefSeq" id="WP_138647147.1">
    <property type="nucleotide sequence ID" value="NZ_VCKW01000119.1"/>
</dbReference>
<organism evidence="1 2">
    <name type="scientific">Actinomadura soli</name>
    <dbReference type="NCBI Taxonomy" id="2508997"/>
    <lineage>
        <taxon>Bacteria</taxon>
        <taxon>Bacillati</taxon>
        <taxon>Actinomycetota</taxon>
        <taxon>Actinomycetes</taxon>
        <taxon>Streptosporangiales</taxon>
        <taxon>Thermomonosporaceae</taxon>
        <taxon>Actinomadura</taxon>
    </lineage>
</organism>